<dbReference type="EMBL" id="NEVH01021947">
    <property type="protein sequence ID" value="PNF19085.1"/>
    <property type="molecule type" value="Genomic_DNA"/>
</dbReference>
<comment type="caution">
    <text evidence="2">The sequence shown here is derived from an EMBL/GenBank/DDBJ whole genome shotgun (WGS) entry which is preliminary data.</text>
</comment>
<dbReference type="PANTHER" id="PTHR21974:SF2">
    <property type="entry name" value="RE15880P"/>
    <property type="match status" value="1"/>
</dbReference>
<sequence>LEAYMEVDRAIWREEQQVPAPAPALSFATARLEALNTELQAAEERVAAWSQSGDGGSDESLWRVILELGIHRNEERATEHEEFISTINRQVLARNEVAVLRRRWEEATEEVKVLKSKVSYLQGLYQEEDSLLEGLFGESYGSEEEKHIELELDKVRSYRDTMAGGVLEWQEASMLVQAATELLERAVTCWKELSSQTPETRFHLSTEARNTIQEAALNIQTAQAILPGVQFPYCTTREMSALLQAVVYMFTDMQIPERYSYAGQCYRNFRERARALFKWMQDKIENSLKKDLTDVDREVSEVNKRLRRLRVSLIRHKMGDYSMERCPAPPPFGGSSLRRLTTSERCSRSGFDSRQYKASPHQADMLQGRTIHQMYFNAPGEWGPNGLWKAVTQIPGQWSQ</sequence>
<gene>
    <name evidence="2" type="ORF">B7P43_G11230</name>
</gene>
<organism evidence="2 3">
    <name type="scientific">Cryptotermes secundus</name>
    <dbReference type="NCBI Taxonomy" id="105785"/>
    <lineage>
        <taxon>Eukaryota</taxon>
        <taxon>Metazoa</taxon>
        <taxon>Ecdysozoa</taxon>
        <taxon>Arthropoda</taxon>
        <taxon>Hexapoda</taxon>
        <taxon>Insecta</taxon>
        <taxon>Pterygota</taxon>
        <taxon>Neoptera</taxon>
        <taxon>Polyneoptera</taxon>
        <taxon>Dictyoptera</taxon>
        <taxon>Blattodea</taxon>
        <taxon>Blattoidea</taxon>
        <taxon>Termitoidae</taxon>
        <taxon>Kalotermitidae</taxon>
        <taxon>Cryptotermitinae</taxon>
        <taxon>Cryptotermes</taxon>
    </lineage>
</organism>
<evidence type="ECO:0000313" key="2">
    <source>
        <dbReference type="EMBL" id="PNF19085.1"/>
    </source>
</evidence>
<evidence type="ECO:0000313" key="3">
    <source>
        <dbReference type="Proteomes" id="UP000235965"/>
    </source>
</evidence>
<dbReference type="Proteomes" id="UP000235965">
    <property type="component" value="Unassembled WGS sequence"/>
</dbReference>
<proteinExistence type="predicted"/>
<protein>
    <submittedName>
        <fullName evidence="2">Uncharacterized protein</fullName>
    </submittedName>
</protein>
<feature type="non-terminal residue" evidence="2">
    <location>
        <position position="1"/>
    </location>
</feature>
<name>A0A2J7PRX0_9NEOP</name>
<feature type="coiled-coil region" evidence="1">
    <location>
        <begin position="25"/>
        <end position="52"/>
    </location>
</feature>
<dbReference type="PANTHER" id="PTHR21974">
    <property type="entry name" value="RE15880P"/>
    <property type="match status" value="1"/>
</dbReference>
<keyword evidence="1" id="KW-0175">Coiled coil</keyword>
<reference evidence="2 3" key="1">
    <citation type="submission" date="2017-12" db="EMBL/GenBank/DDBJ databases">
        <title>Hemimetabolous genomes reveal molecular basis of termite eusociality.</title>
        <authorList>
            <person name="Harrison M.C."/>
            <person name="Jongepier E."/>
            <person name="Robertson H.M."/>
            <person name="Arning N."/>
            <person name="Bitard-Feildel T."/>
            <person name="Chao H."/>
            <person name="Childers C.P."/>
            <person name="Dinh H."/>
            <person name="Doddapaneni H."/>
            <person name="Dugan S."/>
            <person name="Gowin J."/>
            <person name="Greiner C."/>
            <person name="Han Y."/>
            <person name="Hu H."/>
            <person name="Hughes D.S.T."/>
            <person name="Huylmans A.-K."/>
            <person name="Kemena C."/>
            <person name="Kremer L.P.M."/>
            <person name="Lee S.L."/>
            <person name="Lopez-Ezquerra A."/>
            <person name="Mallet L."/>
            <person name="Monroy-Kuhn J.M."/>
            <person name="Moser A."/>
            <person name="Murali S.C."/>
            <person name="Muzny D.M."/>
            <person name="Otani S."/>
            <person name="Piulachs M.-D."/>
            <person name="Poelchau M."/>
            <person name="Qu J."/>
            <person name="Schaub F."/>
            <person name="Wada-Katsumata A."/>
            <person name="Worley K.C."/>
            <person name="Xie Q."/>
            <person name="Ylla G."/>
            <person name="Poulsen M."/>
            <person name="Gibbs R.A."/>
            <person name="Schal C."/>
            <person name="Richards S."/>
            <person name="Belles X."/>
            <person name="Korb J."/>
            <person name="Bornberg-Bauer E."/>
        </authorList>
    </citation>
    <scope>NUCLEOTIDE SEQUENCE [LARGE SCALE GENOMIC DNA]</scope>
    <source>
        <tissue evidence="2">Whole body</tissue>
    </source>
</reference>
<dbReference type="OrthoDB" id="8187599at2759"/>
<keyword evidence="3" id="KW-1185">Reference proteome</keyword>
<dbReference type="AlphaFoldDB" id="A0A2J7PRX0"/>
<dbReference type="InParanoid" id="A0A2J7PRX0"/>
<accession>A0A2J7PRX0</accession>
<evidence type="ECO:0000256" key="1">
    <source>
        <dbReference type="SAM" id="Coils"/>
    </source>
</evidence>
<dbReference type="GO" id="GO:0005929">
    <property type="term" value="C:cilium"/>
    <property type="evidence" value="ECO:0007669"/>
    <property type="project" value="TreeGrafter"/>
</dbReference>